<accession>A0A933SCN0</accession>
<evidence type="ECO:0000313" key="2">
    <source>
        <dbReference type="Proteomes" id="UP000696931"/>
    </source>
</evidence>
<evidence type="ECO:0000313" key="1">
    <source>
        <dbReference type="EMBL" id="MBI5168008.1"/>
    </source>
</evidence>
<organism evidence="1 2">
    <name type="scientific">Eiseniibacteriota bacterium</name>
    <dbReference type="NCBI Taxonomy" id="2212470"/>
    <lineage>
        <taxon>Bacteria</taxon>
        <taxon>Candidatus Eiseniibacteriota</taxon>
    </lineage>
</organism>
<comment type="caution">
    <text evidence="1">The sequence shown here is derived from an EMBL/GenBank/DDBJ whole genome shotgun (WGS) entry which is preliminary data.</text>
</comment>
<protein>
    <submittedName>
        <fullName evidence="1">Uncharacterized protein</fullName>
    </submittedName>
</protein>
<dbReference type="EMBL" id="JACRIW010000008">
    <property type="protein sequence ID" value="MBI5168008.1"/>
    <property type="molecule type" value="Genomic_DNA"/>
</dbReference>
<reference evidence="1" key="1">
    <citation type="submission" date="2020-07" db="EMBL/GenBank/DDBJ databases">
        <title>Huge and variable diversity of episymbiotic CPR bacteria and DPANN archaea in groundwater ecosystems.</title>
        <authorList>
            <person name="He C.Y."/>
            <person name="Keren R."/>
            <person name="Whittaker M."/>
            <person name="Farag I.F."/>
            <person name="Doudna J."/>
            <person name="Cate J.H.D."/>
            <person name="Banfield J.F."/>
        </authorList>
    </citation>
    <scope>NUCLEOTIDE SEQUENCE</scope>
    <source>
        <strain evidence="1">NC_groundwater_1813_Pr3_B-0.1um_71_17</strain>
    </source>
</reference>
<dbReference type="Proteomes" id="UP000696931">
    <property type="component" value="Unassembled WGS sequence"/>
</dbReference>
<dbReference type="AlphaFoldDB" id="A0A933SCN0"/>
<name>A0A933SCN0_UNCEI</name>
<proteinExistence type="predicted"/>
<sequence length="212" mass="23902">MSEPLRAHDPQDAEASYPRAFPSEDELLAEIAGASEPEIADDLSVEELRQRAREAAEAEYAVAAVMQREEEKAVKRAKQESRVRRSSPVRMLMAAALVLFNVYLWMGSPQWLEYRTPAIPPVTYYESSYKIAVYLQRQRVEEFRRERGRLPQVARQAGTPVKGVKYTPLTSDVYELRAGNIVKQVRYVSTDSIAVFLGRTLLQIGLVAGGAR</sequence>
<gene>
    <name evidence="1" type="ORF">HZA61_00830</name>
</gene>